<evidence type="ECO:0000256" key="3">
    <source>
        <dbReference type="ARBA" id="ARBA00023778"/>
    </source>
</evidence>
<dbReference type="EMBL" id="UFQS01000102">
    <property type="protein sequence ID" value="SSW99630.1"/>
    <property type="molecule type" value="Genomic_DNA"/>
</dbReference>
<protein>
    <submittedName>
        <fullName evidence="7">CSON000225 protein</fullName>
    </submittedName>
</protein>
<accession>A0A336LQ15</accession>
<dbReference type="SUPFAM" id="SSF48452">
    <property type="entry name" value="TPR-like"/>
    <property type="match status" value="2"/>
</dbReference>
<feature type="region of interest" description="Disordered" evidence="5">
    <location>
        <begin position="456"/>
        <end position="486"/>
    </location>
</feature>
<feature type="compositionally biased region" description="Polar residues" evidence="5">
    <location>
        <begin position="16"/>
        <end position="30"/>
    </location>
</feature>
<dbReference type="PANTHER" id="PTHR44186:SF1">
    <property type="entry name" value="BARDET-BIEDL SYNDROME 4 PROTEIN"/>
    <property type="match status" value="1"/>
</dbReference>
<dbReference type="Pfam" id="PF14559">
    <property type="entry name" value="TPR_19"/>
    <property type="match status" value="1"/>
</dbReference>
<reference evidence="6" key="1">
    <citation type="submission" date="2018-04" db="EMBL/GenBank/DDBJ databases">
        <authorList>
            <person name="Go L.Y."/>
            <person name="Mitchell J.A."/>
        </authorList>
    </citation>
    <scope>NUCLEOTIDE SEQUENCE</scope>
    <source>
        <tissue evidence="6">Whole organism</tissue>
    </source>
</reference>
<dbReference type="PROSITE" id="PS50005">
    <property type="entry name" value="TPR"/>
    <property type="match status" value="3"/>
</dbReference>
<reference evidence="7" key="2">
    <citation type="submission" date="2018-07" db="EMBL/GenBank/DDBJ databases">
        <authorList>
            <person name="Quirk P.G."/>
            <person name="Krulwich T.A."/>
        </authorList>
    </citation>
    <scope>NUCLEOTIDE SEQUENCE</scope>
</reference>
<sequence>MNHENNNNNYNYCNGKANTSAKKSPNASVTKNPEQNLNWLLYWMFSRGDYLNCKTLIQKQLRDNYEQEYLYYIQGMIERDEGRLNDALTSFKRALEINPKNSNNAKEMGKTLYQMHRYKQALDMFYQAEKLMQRVDHEVYYYIGDLLYRNATQQAQAQQQGNNLSNSTKAQSKEYKDYFKQAIMNSKHKESYLKLAEIYAKEKDYPKAIEMYENCLQISHESVDILTKIGLMYLKIGENQRSFEKLLDVTHIDDQHTNALMALGAILQSKHDIDGALNKYKRIPQIHMEGGELWSNIAMCFFKKRKYVAAIACLKKSVWISPLNFNILFNLGLVLLTAHQYASAFQVFAASVNLRPENAECYMLLGVCLTRLNDKQNAFMAFERSIMLPDAVKNPIIYLNFAVFCYQNAREMQSLTHLNNFLEMAQRMDVNREYAQMAQRLHAILTQNAKMQRPKIGSIPSGSIEAQPGSRGESSVEKVNDDEDFN</sequence>
<dbReference type="OMA" id="YCEVAWH"/>
<dbReference type="AlphaFoldDB" id="A0A336LQ15"/>
<feature type="region of interest" description="Disordered" evidence="5">
    <location>
        <begin position="1"/>
        <end position="30"/>
    </location>
</feature>
<comment type="similarity">
    <text evidence="3">Belongs to the BBS4 family.</text>
</comment>
<proteinExistence type="inferred from homology"/>
<dbReference type="InterPro" id="IPR019734">
    <property type="entry name" value="TPR_rpt"/>
</dbReference>
<dbReference type="EMBL" id="UFQT01000102">
    <property type="protein sequence ID" value="SSX20010.1"/>
    <property type="molecule type" value="Genomic_DNA"/>
</dbReference>
<evidence type="ECO:0000313" key="7">
    <source>
        <dbReference type="EMBL" id="SSX20010.1"/>
    </source>
</evidence>
<dbReference type="Gene3D" id="1.25.40.10">
    <property type="entry name" value="Tetratricopeptide repeat domain"/>
    <property type="match status" value="3"/>
</dbReference>
<feature type="compositionally biased region" description="Low complexity" evidence="5">
    <location>
        <begin position="1"/>
        <end position="14"/>
    </location>
</feature>
<keyword evidence="1" id="KW-0677">Repeat</keyword>
<dbReference type="Pfam" id="PF13432">
    <property type="entry name" value="TPR_16"/>
    <property type="match status" value="1"/>
</dbReference>
<evidence type="ECO:0000256" key="2">
    <source>
        <dbReference type="ARBA" id="ARBA00022803"/>
    </source>
</evidence>
<dbReference type="InterPro" id="IPR011990">
    <property type="entry name" value="TPR-like_helical_dom_sf"/>
</dbReference>
<dbReference type="Pfam" id="PF13176">
    <property type="entry name" value="TPR_7"/>
    <property type="match status" value="1"/>
</dbReference>
<feature type="repeat" description="TPR" evidence="4">
    <location>
        <begin position="68"/>
        <end position="101"/>
    </location>
</feature>
<dbReference type="GO" id="GO:0061512">
    <property type="term" value="P:protein localization to cilium"/>
    <property type="evidence" value="ECO:0007669"/>
    <property type="project" value="TreeGrafter"/>
</dbReference>
<evidence type="ECO:0000256" key="5">
    <source>
        <dbReference type="SAM" id="MobiDB-lite"/>
    </source>
</evidence>
<name>A0A336LQ15_CULSO</name>
<evidence type="ECO:0000256" key="1">
    <source>
        <dbReference type="ARBA" id="ARBA00022737"/>
    </source>
</evidence>
<evidence type="ECO:0000313" key="6">
    <source>
        <dbReference type="EMBL" id="SSW99630.1"/>
    </source>
</evidence>
<dbReference type="GO" id="GO:0060271">
    <property type="term" value="P:cilium assembly"/>
    <property type="evidence" value="ECO:0007669"/>
    <property type="project" value="TreeGrafter"/>
</dbReference>
<dbReference type="PANTHER" id="PTHR44186">
    <property type="match status" value="1"/>
</dbReference>
<evidence type="ECO:0000256" key="4">
    <source>
        <dbReference type="PROSITE-ProRule" id="PRU00339"/>
    </source>
</evidence>
<dbReference type="VEuPathDB" id="VectorBase:CSON000225"/>
<organism evidence="7">
    <name type="scientific">Culicoides sonorensis</name>
    <name type="common">Biting midge</name>
    <dbReference type="NCBI Taxonomy" id="179676"/>
    <lineage>
        <taxon>Eukaryota</taxon>
        <taxon>Metazoa</taxon>
        <taxon>Ecdysozoa</taxon>
        <taxon>Arthropoda</taxon>
        <taxon>Hexapoda</taxon>
        <taxon>Insecta</taxon>
        <taxon>Pterygota</taxon>
        <taxon>Neoptera</taxon>
        <taxon>Endopterygota</taxon>
        <taxon>Diptera</taxon>
        <taxon>Nematocera</taxon>
        <taxon>Chironomoidea</taxon>
        <taxon>Ceratopogonidae</taxon>
        <taxon>Ceratopogoninae</taxon>
        <taxon>Culicoides</taxon>
        <taxon>Monoculicoides</taxon>
    </lineage>
</organism>
<gene>
    <name evidence="7" type="primary">CSON000225</name>
</gene>
<feature type="repeat" description="TPR" evidence="4">
    <location>
        <begin position="325"/>
        <end position="358"/>
    </location>
</feature>
<keyword evidence="2 4" id="KW-0802">TPR repeat</keyword>
<feature type="repeat" description="TPR" evidence="4">
    <location>
        <begin position="189"/>
        <end position="222"/>
    </location>
</feature>
<dbReference type="GO" id="GO:0036064">
    <property type="term" value="C:ciliary basal body"/>
    <property type="evidence" value="ECO:0007669"/>
    <property type="project" value="TreeGrafter"/>
</dbReference>
<dbReference type="SMART" id="SM00028">
    <property type="entry name" value="TPR"/>
    <property type="match status" value="7"/>
</dbReference>